<keyword evidence="3" id="KW-1185">Reference proteome</keyword>
<feature type="region of interest" description="Disordered" evidence="1">
    <location>
        <begin position="27"/>
        <end position="61"/>
    </location>
</feature>
<evidence type="ECO:0000313" key="2">
    <source>
        <dbReference type="EMBL" id="OCB84362.1"/>
    </source>
</evidence>
<feature type="compositionally biased region" description="Acidic residues" evidence="1">
    <location>
        <begin position="30"/>
        <end position="39"/>
    </location>
</feature>
<evidence type="ECO:0000256" key="1">
    <source>
        <dbReference type="SAM" id="MobiDB-lite"/>
    </source>
</evidence>
<dbReference type="EMBL" id="LNZH02000215">
    <property type="protein sequence ID" value="OCB84362.1"/>
    <property type="molecule type" value="Genomic_DNA"/>
</dbReference>
<comment type="caution">
    <text evidence="2">The sequence shown here is derived from an EMBL/GenBank/DDBJ whole genome shotgun (WGS) entry which is preliminary data.</text>
</comment>
<gene>
    <name evidence="2" type="ORF">A7U60_g8346</name>
</gene>
<reference evidence="2" key="1">
    <citation type="submission" date="2016-06" db="EMBL/GenBank/DDBJ databases">
        <title>Draft Genome sequence of the fungus Inonotus baumii.</title>
        <authorList>
            <person name="Zhu H."/>
            <person name="Lin W."/>
        </authorList>
    </citation>
    <scope>NUCLEOTIDE SEQUENCE</scope>
    <source>
        <strain evidence="2">821</strain>
    </source>
</reference>
<dbReference type="Proteomes" id="UP000757232">
    <property type="component" value="Unassembled WGS sequence"/>
</dbReference>
<name>A0A9Q5MY85_SANBA</name>
<sequence length="467" mass="51667">MLLSPLGSPSNYQASLCLSLPPLRHHHIPDEDDDDEDQFCDSSSSASDSDSVELSDESLSSDVEVDVDAGVLDKDLHSLDVEAEPRTELHAEPEPLVLPVELIFAIVELAAAHRRTAIALCRVASWVRSAVLPILYGTLVIHGGGPNPLDLIADNDADSLPSDVYGCNEARGWCGVTSANANAGMKMMGRLESPLRYVRSLWLDVPLDRAPRTLDACPRLKQLALPLEAHATICNTTRWLAHDSSASLASSKNNNALELDVDIDCDDVVDDSLRSTETCRSFTVLGQSHPHRWAPLTSNPNGRAFLRGVTHLRILNLCLSHYIPLEYTPNLTHLCIPFFDLRISPSSLHSSSLTNPSPTGSAATSSFTGLDYILAQPSLKMVVLTLNPRYWRFDELSLKGWAVRAMARDPRLYVVAATRDDATRDWDVPRRDWEDEAYGGMSVWDKAVCVRRKFLTRLSRTWETYLS</sequence>
<proteinExistence type="predicted"/>
<dbReference type="OrthoDB" id="2795673at2759"/>
<evidence type="ECO:0000313" key="3">
    <source>
        <dbReference type="Proteomes" id="UP000757232"/>
    </source>
</evidence>
<accession>A0A9Q5MY85</accession>
<protein>
    <submittedName>
        <fullName evidence="2">Uncharacterized protein</fullName>
    </submittedName>
</protein>
<dbReference type="AlphaFoldDB" id="A0A9Q5MY85"/>
<organism evidence="2 3">
    <name type="scientific">Sanghuangporus baumii</name>
    <name type="common">Phellinus baumii</name>
    <dbReference type="NCBI Taxonomy" id="108892"/>
    <lineage>
        <taxon>Eukaryota</taxon>
        <taxon>Fungi</taxon>
        <taxon>Dikarya</taxon>
        <taxon>Basidiomycota</taxon>
        <taxon>Agaricomycotina</taxon>
        <taxon>Agaricomycetes</taxon>
        <taxon>Hymenochaetales</taxon>
        <taxon>Hymenochaetaceae</taxon>
        <taxon>Sanghuangporus</taxon>
    </lineage>
</organism>